<dbReference type="SMART" id="SM00320">
    <property type="entry name" value="WD40"/>
    <property type="match status" value="4"/>
</dbReference>
<dbReference type="Proteomes" id="UP000410492">
    <property type="component" value="Unassembled WGS sequence"/>
</dbReference>
<dbReference type="PROSITE" id="PS50294">
    <property type="entry name" value="WD_REPEATS_REGION"/>
    <property type="match status" value="1"/>
</dbReference>
<dbReference type="GO" id="GO:0005814">
    <property type="term" value="C:centriole"/>
    <property type="evidence" value="ECO:0007669"/>
    <property type="project" value="TreeGrafter"/>
</dbReference>
<dbReference type="GO" id="GO:0000922">
    <property type="term" value="C:spindle pole"/>
    <property type="evidence" value="ECO:0007669"/>
    <property type="project" value="TreeGrafter"/>
</dbReference>
<feature type="domain" description="Anaphase-promoting complex subunit 4-like WD40" evidence="2">
    <location>
        <begin position="175"/>
        <end position="252"/>
    </location>
</feature>
<dbReference type="GO" id="GO:0005737">
    <property type="term" value="C:cytoplasm"/>
    <property type="evidence" value="ECO:0007669"/>
    <property type="project" value="TreeGrafter"/>
</dbReference>
<dbReference type="PANTHER" id="PTHR44414">
    <property type="entry name" value="PROTEIN NEDD1"/>
    <property type="match status" value="1"/>
</dbReference>
<dbReference type="GO" id="GO:0000278">
    <property type="term" value="P:mitotic cell cycle"/>
    <property type="evidence" value="ECO:0007669"/>
    <property type="project" value="TreeGrafter"/>
</dbReference>
<dbReference type="AlphaFoldDB" id="A0A653CHK0"/>
<dbReference type="GO" id="GO:0005813">
    <property type="term" value="C:centrosome"/>
    <property type="evidence" value="ECO:0007669"/>
    <property type="project" value="TreeGrafter"/>
</dbReference>
<name>A0A653CHK0_CALMS</name>
<dbReference type="InterPro" id="IPR015943">
    <property type="entry name" value="WD40/YVTN_repeat-like_dom_sf"/>
</dbReference>
<protein>
    <recommendedName>
        <fullName evidence="2">Anaphase-promoting complex subunit 4-like WD40 domain-containing protein</fullName>
    </recommendedName>
</protein>
<dbReference type="InterPro" id="IPR001680">
    <property type="entry name" value="WD40_rpt"/>
</dbReference>
<dbReference type="GO" id="GO:0043015">
    <property type="term" value="F:gamma-tubulin binding"/>
    <property type="evidence" value="ECO:0007669"/>
    <property type="project" value="TreeGrafter"/>
</dbReference>
<dbReference type="OrthoDB" id="10251809at2759"/>
<keyword evidence="4" id="KW-1185">Reference proteome</keyword>
<dbReference type="Gene3D" id="2.130.10.10">
    <property type="entry name" value="YVTN repeat-like/Quinoprotein amine dehydrogenase"/>
    <property type="match status" value="2"/>
</dbReference>
<dbReference type="PROSITE" id="PS50082">
    <property type="entry name" value="WD_REPEATS_2"/>
    <property type="match status" value="1"/>
</dbReference>
<dbReference type="EMBL" id="CAACVG010007862">
    <property type="protein sequence ID" value="VEN47391.1"/>
    <property type="molecule type" value="Genomic_DNA"/>
</dbReference>
<dbReference type="InterPro" id="IPR036322">
    <property type="entry name" value="WD40_repeat_dom_sf"/>
</dbReference>
<reference evidence="3 4" key="1">
    <citation type="submission" date="2019-01" db="EMBL/GenBank/DDBJ databases">
        <authorList>
            <person name="Sayadi A."/>
        </authorList>
    </citation>
    <scope>NUCLEOTIDE SEQUENCE [LARGE SCALE GENOMIC DNA]</scope>
</reference>
<feature type="repeat" description="WD" evidence="1">
    <location>
        <begin position="201"/>
        <end position="242"/>
    </location>
</feature>
<dbReference type="SUPFAM" id="SSF50978">
    <property type="entry name" value="WD40 repeat-like"/>
    <property type="match status" value="1"/>
</dbReference>
<evidence type="ECO:0000259" key="2">
    <source>
        <dbReference type="Pfam" id="PF12894"/>
    </source>
</evidence>
<organism evidence="3 4">
    <name type="scientific">Callosobruchus maculatus</name>
    <name type="common">Southern cowpea weevil</name>
    <name type="synonym">Pulse bruchid</name>
    <dbReference type="NCBI Taxonomy" id="64391"/>
    <lineage>
        <taxon>Eukaryota</taxon>
        <taxon>Metazoa</taxon>
        <taxon>Ecdysozoa</taxon>
        <taxon>Arthropoda</taxon>
        <taxon>Hexapoda</taxon>
        <taxon>Insecta</taxon>
        <taxon>Pterygota</taxon>
        <taxon>Neoptera</taxon>
        <taxon>Endopterygota</taxon>
        <taxon>Coleoptera</taxon>
        <taxon>Polyphaga</taxon>
        <taxon>Cucujiformia</taxon>
        <taxon>Chrysomeloidea</taxon>
        <taxon>Chrysomelidae</taxon>
        <taxon>Bruchinae</taxon>
        <taxon>Bruchini</taxon>
        <taxon>Callosobruchus</taxon>
    </lineage>
</organism>
<evidence type="ECO:0000313" key="4">
    <source>
        <dbReference type="Proteomes" id="UP000410492"/>
    </source>
</evidence>
<dbReference type="InterPro" id="IPR052818">
    <property type="entry name" value="NEDD1_Spindle_Assembly"/>
</dbReference>
<gene>
    <name evidence="3" type="ORF">CALMAC_LOCUS9170</name>
</gene>
<dbReference type="Pfam" id="PF12894">
    <property type="entry name" value="ANAPC4_WD40"/>
    <property type="match status" value="1"/>
</dbReference>
<accession>A0A653CHK0</accession>
<sequence>MFASSGTVLKIQAIDQNQIETLSTFGLPKLTRQLKIAQISWCYDNSYIAMVQEGSHPHIVNVKDKQNISLVHTIQALRNVTALTFKNNTKRYIALGTQYGEVHVYDTKSRSLQKKIDKFDSAIRILEFSLRDDMLAIATENALFVYIEQIGSNGEFVREMMLPACSAVRFHPSLNEILAFGTSDGHVTIKDMAKDEETVVGQRHTDKVTGIAFTPDKKVMVTAGSDKKICIFDFISKECLFRMNIHNGATSLDISWDNQMMAIGLEDGTVYVYNIRDPLKPLICPNSHNGPVHKVAFERGPVDVEQVRHNTLDKNSGTTLNDSEISECQVEQIFSRGDGEKYQDALEARMEEKLRKEMLRMVKSHMVYLERKLMEHCAKFQEFMDSEFSSLHTAMARWDIFNLGDLPQIAQVIDSADVKSSVRK</sequence>
<evidence type="ECO:0000313" key="3">
    <source>
        <dbReference type="EMBL" id="VEN47391.1"/>
    </source>
</evidence>
<dbReference type="GO" id="GO:0036064">
    <property type="term" value="C:ciliary basal body"/>
    <property type="evidence" value="ECO:0007669"/>
    <property type="project" value="TreeGrafter"/>
</dbReference>
<evidence type="ECO:0000256" key="1">
    <source>
        <dbReference type="PROSITE-ProRule" id="PRU00221"/>
    </source>
</evidence>
<keyword evidence="1" id="KW-0853">WD repeat</keyword>
<dbReference type="GO" id="GO:0007020">
    <property type="term" value="P:microtubule nucleation"/>
    <property type="evidence" value="ECO:0007669"/>
    <property type="project" value="TreeGrafter"/>
</dbReference>
<dbReference type="PANTHER" id="PTHR44414:SF1">
    <property type="entry name" value="PROTEIN NEDD1"/>
    <property type="match status" value="1"/>
</dbReference>
<dbReference type="InterPro" id="IPR024977">
    <property type="entry name" value="Apc4-like_WD40_dom"/>
</dbReference>
<proteinExistence type="predicted"/>